<reference evidence="1 2" key="2">
    <citation type="submission" date="2018-11" db="EMBL/GenBank/DDBJ databases">
        <authorList>
            <consortium name="Pathogen Informatics"/>
        </authorList>
    </citation>
    <scope>NUCLEOTIDE SEQUENCE [LARGE SCALE GENOMIC DNA]</scope>
</reference>
<organism evidence="2 3">
    <name type="scientific">Toxocara canis</name>
    <name type="common">Canine roundworm</name>
    <dbReference type="NCBI Taxonomy" id="6265"/>
    <lineage>
        <taxon>Eukaryota</taxon>
        <taxon>Metazoa</taxon>
        <taxon>Ecdysozoa</taxon>
        <taxon>Nematoda</taxon>
        <taxon>Chromadorea</taxon>
        <taxon>Rhabditida</taxon>
        <taxon>Spirurina</taxon>
        <taxon>Ascaridomorpha</taxon>
        <taxon>Ascaridoidea</taxon>
        <taxon>Toxocaridae</taxon>
        <taxon>Toxocara</taxon>
    </lineage>
</organism>
<dbReference type="WBParaSite" id="TCNE_0001488701-mRNA-1">
    <property type="protein sequence ID" value="TCNE_0001488701-mRNA-1"/>
    <property type="gene ID" value="TCNE_0001488701"/>
</dbReference>
<dbReference type="EMBL" id="UYWY01022508">
    <property type="protein sequence ID" value="VDM46208.1"/>
    <property type="molecule type" value="Genomic_DNA"/>
</dbReference>
<reference evidence="3" key="1">
    <citation type="submission" date="2016-06" db="UniProtKB">
        <authorList>
            <consortium name="WormBaseParasite"/>
        </authorList>
    </citation>
    <scope>IDENTIFICATION</scope>
</reference>
<name>A0A183V2B7_TOXCA</name>
<sequence length="82" mass="8778">MVPHTPSVLSVRADVTAEACTAKERSPAHSASTSVHFDILTPPMPQTHAKKLVHLPAPTLTNCKRTHSEALAGQSWSDLAKL</sequence>
<dbReference type="Proteomes" id="UP000050794">
    <property type="component" value="Unassembled WGS sequence"/>
</dbReference>
<keyword evidence="2" id="KW-1185">Reference proteome</keyword>
<evidence type="ECO:0000313" key="1">
    <source>
        <dbReference type="EMBL" id="VDM46208.1"/>
    </source>
</evidence>
<evidence type="ECO:0000313" key="2">
    <source>
        <dbReference type="Proteomes" id="UP000050794"/>
    </source>
</evidence>
<proteinExistence type="predicted"/>
<accession>A0A183V2B7</accession>
<protein>
    <submittedName>
        <fullName evidence="1 3">Uncharacterized protein</fullName>
    </submittedName>
</protein>
<gene>
    <name evidence="1" type="ORF">TCNE_LOCUS14887</name>
</gene>
<dbReference type="AlphaFoldDB" id="A0A183V2B7"/>
<evidence type="ECO:0000313" key="3">
    <source>
        <dbReference type="WBParaSite" id="TCNE_0001488701-mRNA-1"/>
    </source>
</evidence>